<evidence type="ECO:0000313" key="3">
    <source>
        <dbReference type="EMBL" id="GHD96724.1"/>
    </source>
</evidence>
<keyword evidence="2" id="KW-0472">Membrane</keyword>
<evidence type="ECO:0000256" key="1">
    <source>
        <dbReference type="SAM" id="MobiDB-lite"/>
    </source>
</evidence>
<dbReference type="RefSeq" id="WP_190181576.1">
    <property type="nucleotide sequence ID" value="NZ_BMVF01000029.1"/>
</dbReference>
<feature type="region of interest" description="Disordered" evidence="1">
    <location>
        <begin position="1"/>
        <end position="27"/>
    </location>
</feature>
<feature type="transmembrane region" description="Helical" evidence="2">
    <location>
        <begin position="285"/>
        <end position="302"/>
    </location>
</feature>
<dbReference type="AlphaFoldDB" id="A0A919CYL5"/>
<evidence type="ECO:0000256" key="2">
    <source>
        <dbReference type="SAM" id="Phobius"/>
    </source>
</evidence>
<reference evidence="3" key="2">
    <citation type="submission" date="2020-09" db="EMBL/GenBank/DDBJ databases">
        <authorList>
            <person name="Sun Q."/>
            <person name="Ohkuma M."/>
        </authorList>
    </citation>
    <scope>NUCLEOTIDE SEQUENCE</scope>
    <source>
        <strain evidence="3">JCM 4654</strain>
    </source>
</reference>
<feature type="transmembrane region" description="Helical" evidence="2">
    <location>
        <begin position="252"/>
        <end position="273"/>
    </location>
</feature>
<gene>
    <name evidence="3" type="ORF">GCM10010508_66580</name>
</gene>
<feature type="transmembrane region" description="Helical" evidence="2">
    <location>
        <begin position="173"/>
        <end position="194"/>
    </location>
</feature>
<reference evidence="3" key="1">
    <citation type="journal article" date="2014" name="Int. J. Syst. Evol. Microbiol.">
        <title>Complete genome sequence of Corynebacterium casei LMG S-19264T (=DSM 44701T), isolated from a smear-ripened cheese.</title>
        <authorList>
            <consortium name="US DOE Joint Genome Institute (JGI-PGF)"/>
            <person name="Walter F."/>
            <person name="Albersmeier A."/>
            <person name="Kalinowski J."/>
            <person name="Ruckert C."/>
        </authorList>
    </citation>
    <scope>NUCLEOTIDE SEQUENCE</scope>
    <source>
        <strain evidence="3">JCM 4654</strain>
    </source>
</reference>
<name>A0A919CYL5_9ACTN</name>
<feature type="transmembrane region" description="Helical" evidence="2">
    <location>
        <begin position="45"/>
        <end position="67"/>
    </location>
</feature>
<organism evidence="3 4">
    <name type="scientific">Streptomyces naganishii JCM 4654</name>
    <dbReference type="NCBI Taxonomy" id="1306179"/>
    <lineage>
        <taxon>Bacteria</taxon>
        <taxon>Bacillati</taxon>
        <taxon>Actinomycetota</taxon>
        <taxon>Actinomycetes</taxon>
        <taxon>Kitasatosporales</taxon>
        <taxon>Streptomycetaceae</taxon>
        <taxon>Streptomyces</taxon>
    </lineage>
</organism>
<keyword evidence="2" id="KW-1133">Transmembrane helix</keyword>
<evidence type="ECO:0000313" key="4">
    <source>
        <dbReference type="Proteomes" id="UP000608955"/>
    </source>
</evidence>
<keyword evidence="4" id="KW-1185">Reference proteome</keyword>
<feature type="compositionally biased region" description="Polar residues" evidence="1">
    <location>
        <begin position="1"/>
        <end position="10"/>
    </location>
</feature>
<comment type="caution">
    <text evidence="3">The sequence shown here is derived from an EMBL/GenBank/DDBJ whole genome shotgun (WGS) entry which is preliminary data.</text>
</comment>
<feature type="transmembrane region" description="Helical" evidence="2">
    <location>
        <begin position="201"/>
        <end position="219"/>
    </location>
</feature>
<feature type="transmembrane region" description="Helical" evidence="2">
    <location>
        <begin position="141"/>
        <end position="161"/>
    </location>
</feature>
<sequence>MTTTTVVSGQPSAPAPRPPQPDAPVPGPTRARAVLALARFEARELLTYLPVLAAFLVYVAATAWRLYSGHPGWHELTGREGMADYPALQDADRATQSGATLLGLALFVCANRTALRAHGRGTEPYFDTLVMEPWRRTLAHALAIVPFALLTALVVAVRFTWAALSPGAVGHGSVFELAVTPLTVLLFGVAGVLLARLIPSAFAGPLLAVALYVAATYVLDLADGAHWSQWLSPVVEETGADPMPSDLVGRPAAWHALYLAGLTAFLLCAALLLGKGRDARAGLRVKVLTGVALLATAAGIAGQSPGPSAALEAARVRVSDHPEQSENCTERGATTYCALPEWTGRTAAWARTTERVRSLAGGTATTRPLTVRQRVEARYGLEGDANHAPLTAPGAVTVGTRWGGNRVPEYAVGLASVLVAGDEKAGAAVCDGRVVTTMWLALGAGPDPLATLRDVRIDDSDQGGAYVLSPTQGLRMSAQQTDVVRALLDRPAQSVTSAVKAHWTELTGPGVSTARVATILGVPDAANGAKGEDTCEE</sequence>
<dbReference type="EMBL" id="BMVF01000029">
    <property type="protein sequence ID" value="GHD96724.1"/>
    <property type="molecule type" value="Genomic_DNA"/>
</dbReference>
<protein>
    <submittedName>
        <fullName evidence="3">ABC transporter</fullName>
    </submittedName>
</protein>
<keyword evidence="2" id="KW-0812">Transmembrane</keyword>
<accession>A0A919CYL5</accession>
<proteinExistence type="predicted"/>
<feature type="compositionally biased region" description="Pro residues" evidence="1">
    <location>
        <begin position="13"/>
        <end position="27"/>
    </location>
</feature>
<dbReference type="Proteomes" id="UP000608955">
    <property type="component" value="Unassembled WGS sequence"/>
</dbReference>